<evidence type="ECO:0000256" key="1">
    <source>
        <dbReference type="SAM" id="MobiDB-lite"/>
    </source>
</evidence>
<dbReference type="Proteomes" id="UP001595828">
    <property type="component" value="Unassembled WGS sequence"/>
</dbReference>
<dbReference type="PANTHER" id="PTHR22576">
    <property type="entry name" value="MUCOSA ASSOCIATED LYMPHOID TISSUE LYMPHOMA TRANSLOCATION PROTEIN 1/PARACASPASE"/>
    <property type="match status" value="1"/>
</dbReference>
<dbReference type="InterPro" id="IPR052039">
    <property type="entry name" value="Caspase-related_regulators"/>
</dbReference>
<dbReference type="InterPro" id="IPR011600">
    <property type="entry name" value="Pept_C14_caspase"/>
</dbReference>
<dbReference type="Pfam" id="PF00656">
    <property type="entry name" value="Peptidase_C14"/>
    <property type="match status" value="1"/>
</dbReference>
<organism evidence="4 5">
    <name type="scientific">Novosphingobium tardum</name>
    <dbReference type="NCBI Taxonomy" id="1538021"/>
    <lineage>
        <taxon>Bacteria</taxon>
        <taxon>Pseudomonadati</taxon>
        <taxon>Pseudomonadota</taxon>
        <taxon>Alphaproteobacteria</taxon>
        <taxon>Sphingomonadales</taxon>
        <taxon>Sphingomonadaceae</taxon>
        <taxon>Novosphingobium</taxon>
    </lineage>
</organism>
<dbReference type="SUPFAM" id="SSF52129">
    <property type="entry name" value="Caspase-like"/>
    <property type="match status" value="1"/>
</dbReference>
<name>A0ABV8RSQ2_9SPHN</name>
<dbReference type="EMBL" id="JBHSDR010000008">
    <property type="protein sequence ID" value="MFC4296292.1"/>
    <property type="molecule type" value="Genomic_DNA"/>
</dbReference>
<dbReference type="Gene3D" id="3.40.50.1460">
    <property type="match status" value="1"/>
</dbReference>
<evidence type="ECO:0000259" key="3">
    <source>
        <dbReference type="Pfam" id="PF00656"/>
    </source>
</evidence>
<protein>
    <submittedName>
        <fullName evidence="4">Caspase domain-containing protein</fullName>
    </submittedName>
</protein>
<keyword evidence="5" id="KW-1185">Reference proteome</keyword>
<feature type="signal peptide" evidence="2">
    <location>
        <begin position="1"/>
        <end position="23"/>
    </location>
</feature>
<reference evidence="5" key="1">
    <citation type="journal article" date="2019" name="Int. J. Syst. Evol. Microbiol.">
        <title>The Global Catalogue of Microorganisms (GCM) 10K type strain sequencing project: providing services to taxonomists for standard genome sequencing and annotation.</title>
        <authorList>
            <consortium name="The Broad Institute Genomics Platform"/>
            <consortium name="The Broad Institute Genome Sequencing Center for Infectious Disease"/>
            <person name="Wu L."/>
            <person name="Ma J."/>
        </authorList>
    </citation>
    <scope>NUCLEOTIDE SEQUENCE [LARGE SCALE GENOMIC DNA]</scope>
    <source>
        <strain evidence="5">CGMCC 1.12989</strain>
    </source>
</reference>
<evidence type="ECO:0000256" key="2">
    <source>
        <dbReference type="SAM" id="SignalP"/>
    </source>
</evidence>
<accession>A0ABV8RSQ2</accession>
<evidence type="ECO:0000313" key="4">
    <source>
        <dbReference type="EMBL" id="MFC4296292.1"/>
    </source>
</evidence>
<evidence type="ECO:0000313" key="5">
    <source>
        <dbReference type="Proteomes" id="UP001595828"/>
    </source>
</evidence>
<feature type="region of interest" description="Disordered" evidence="1">
    <location>
        <begin position="256"/>
        <end position="292"/>
    </location>
</feature>
<dbReference type="RefSeq" id="WP_379539837.1">
    <property type="nucleotide sequence ID" value="NZ_JBHSDR010000008.1"/>
</dbReference>
<feature type="domain" description="Peptidase C14 caspase" evidence="3">
    <location>
        <begin position="30"/>
        <end position="266"/>
    </location>
</feature>
<dbReference type="InterPro" id="IPR029030">
    <property type="entry name" value="Caspase-like_dom_sf"/>
</dbReference>
<feature type="chain" id="PRO_5046791752" evidence="2">
    <location>
        <begin position="24"/>
        <end position="292"/>
    </location>
</feature>
<dbReference type="InterPro" id="IPR006311">
    <property type="entry name" value="TAT_signal"/>
</dbReference>
<keyword evidence="2" id="KW-0732">Signal</keyword>
<dbReference type="PROSITE" id="PS51318">
    <property type="entry name" value="TAT"/>
    <property type="match status" value="1"/>
</dbReference>
<dbReference type="PANTHER" id="PTHR22576:SF37">
    <property type="entry name" value="MUCOSA-ASSOCIATED LYMPHOID TISSUE LYMPHOMA TRANSLOCATION PROTEIN 1"/>
    <property type="match status" value="1"/>
</dbReference>
<gene>
    <name evidence="4" type="ORF">ACFO0A_14640</name>
</gene>
<feature type="compositionally biased region" description="Polar residues" evidence="1">
    <location>
        <begin position="258"/>
        <end position="267"/>
    </location>
</feature>
<sequence>MHRRTFLIAAGLAATASALPALGAEKKQRARAIIIANSYRNAGEGLFLANTRSDGLLIEERLRALQFAGVDRIEDAGEAELKARLESFRSSLGTRDLAFVYIAGHGVQIDDENYLLLGDGKTFLSITSIIDSVRQATSFMILMLDACRNRPFEELPQGMRIARAIGKVSGRGQDKLDLKVATLAAPAPVKGVKAFQIRGTGVKVVFATDPQNVAYDAADDSQRNSPFALAIAKRLVERKSLDDVVALATGDVVKATAGDQSPWSQGSIGEPIFLAGPPENKNPARPPFQVPG</sequence>
<proteinExistence type="predicted"/>
<comment type="caution">
    <text evidence="4">The sequence shown here is derived from an EMBL/GenBank/DDBJ whole genome shotgun (WGS) entry which is preliminary data.</text>
</comment>